<comment type="caution">
    <text evidence="12">The sequence shown here is derived from an EMBL/GenBank/DDBJ whole genome shotgun (WGS) entry which is preliminary data.</text>
</comment>
<evidence type="ECO:0000259" key="11">
    <source>
        <dbReference type="Pfam" id="PF07885"/>
    </source>
</evidence>
<dbReference type="GO" id="GO:0022841">
    <property type="term" value="F:potassium ion leak channel activity"/>
    <property type="evidence" value="ECO:0007669"/>
    <property type="project" value="TreeGrafter"/>
</dbReference>
<sequence length="277" mass="31646">MSILLFSYLSFLVLGAIIFQALEEDFEVDRRQLAVKLKSDFLKHRANKTKQEVEMFVQMMAYFVVLGIPPTGNKTAAVSWTFFNSFITSIIIVSTIGYGTVFPRTPNGQLFCVVFAAIGIPLTIIVFNYISRLVFLPFEKLGNYLEHKGVNESNVTVWKIVFFIITGSLLFLALPPFVFMSLENWTYVEGIYYSFTTISAIGLGDYAIVSNPTKDDQSITYSILILIWNTHGLVWIALVFNLITKFFYEMELKLTEDSSEVELEREEKETDAENQFI</sequence>
<evidence type="ECO:0000313" key="13">
    <source>
        <dbReference type="Proteomes" id="UP001177744"/>
    </source>
</evidence>
<keyword evidence="4" id="KW-0630">Potassium</keyword>
<evidence type="ECO:0000256" key="6">
    <source>
        <dbReference type="ARBA" id="ARBA00023065"/>
    </source>
</evidence>
<feature type="transmembrane region" description="Helical" evidence="10">
    <location>
        <begin position="191"/>
        <end position="209"/>
    </location>
</feature>
<evidence type="ECO:0000313" key="12">
    <source>
        <dbReference type="EMBL" id="KAK1339251.1"/>
    </source>
</evidence>
<feature type="transmembrane region" description="Helical" evidence="10">
    <location>
        <begin position="155"/>
        <end position="179"/>
    </location>
</feature>
<keyword evidence="3 9" id="KW-0812">Transmembrane</keyword>
<evidence type="ECO:0000256" key="9">
    <source>
        <dbReference type="RuleBase" id="RU003857"/>
    </source>
</evidence>
<keyword evidence="8 9" id="KW-0407">Ion channel</keyword>
<feature type="transmembrane region" description="Helical" evidence="10">
    <location>
        <begin position="110"/>
        <end position="135"/>
    </location>
</feature>
<dbReference type="EMBL" id="JAULJE010000009">
    <property type="protein sequence ID" value="KAK1339251.1"/>
    <property type="molecule type" value="Genomic_DNA"/>
</dbReference>
<dbReference type="InterPro" id="IPR013099">
    <property type="entry name" value="K_chnl_dom"/>
</dbReference>
<gene>
    <name evidence="12" type="ORF">QTO34_019930</name>
</gene>
<keyword evidence="5 10" id="KW-1133">Transmembrane helix</keyword>
<organism evidence="12 13">
    <name type="scientific">Cnephaeus nilssonii</name>
    <name type="common">Northern bat</name>
    <name type="synonym">Eptesicus nilssonii</name>
    <dbReference type="NCBI Taxonomy" id="3371016"/>
    <lineage>
        <taxon>Eukaryota</taxon>
        <taxon>Metazoa</taxon>
        <taxon>Chordata</taxon>
        <taxon>Craniata</taxon>
        <taxon>Vertebrata</taxon>
        <taxon>Euteleostomi</taxon>
        <taxon>Mammalia</taxon>
        <taxon>Eutheria</taxon>
        <taxon>Laurasiatheria</taxon>
        <taxon>Chiroptera</taxon>
        <taxon>Yangochiroptera</taxon>
        <taxon>Vespertilionidae</taxon>
        <taxon>Cnephaeus</taxon>
    </lineage>
</organism>
<protein>
    <recommendedName>
        <fullName evidence="11">Potassium channel domain-containing protein</fullName>
    </recommendedName>
</protein>
<evidence type="ECO:0000256" key="5">
    <source>
        <dbReference type="ARBA" id="ARBA00022989"/>
    </source>
</evidence>
<keyword evidence="13" id="KW-1185">Reference proteome</keyword>
<keyword evidence="6 9" id="KW-0406">Ion transport</keyword>
<dbReference type="GO" id="GO:0015271">
    <property type="term" value="F:outward rectifier potassium channel activity"/>
    <property type="evidence" value="ECO:0007669"/>
    <property type="project" value="TreeGrafter"/>
</dbReference>
<dbReference type="InterPro" id="IPR003280">
    <property type="entry name" value="2pore_dom_K_chnl"/>
</dbReference>
<evidence type="ECO:0000256" key="7">
    <source>
        <dbReference type="ARBA" id="ARBA00023136"/>
    </source>
</evidence>
<dbReference type="Pfam" id="PF07885">
    <property type="entry name" value="Ion_trans_2"/>
    <property type="match status" value="2"/>
</dbReference>
<dbReference type="PRINTS" id="PR01333">
    <property type="entry name" value="2POREKCHANEL"/>
</dbReference>
<feature type="domain" description="Potassium channel" evidence="11">
    <location>
        <begin position="169"/>
        <end position="248"/>
    </location>
</feature>
<evidence type="ECO:0000256" key="2">
    <source>
        <dbReference type="ARBA" id="ARBA00022448"/>
    </source>
</evidence>
<feature type="transmembrane region" description="Helical" evidence="10">
    <location>
        <begin position="221"/>
        <end position="243"/>
    </location>
</feature>
<feature type="transmembrane region" description="Helical" evidence="10">
    <location>
        <begin position="53"/>
        <end position="71"/>
    </location>
</feature>
<feature type="domain" description="Potassium channel" evidence="11">
    <location>
        <begin position="62"/>
        <end position="134"/>
    </location>
</feature>
<reference evidence="12" key="1">
    <citation type="submission" date="2023-06" db="EMBL/GenBank/DDBJ databases">
        <title>Reference genome for the Northern bat (Eptesicus nilssonii), a most northern bat species.</title>
        <authorList>
            <person name="Laine V.N."/>
            <person name="Pulliainen A.T."/>
            <person name="Lilley T.M."/>
        </authorList>
    </citation>
    <scope>NUCLEOTIDE SEQUENCE</scope>
    <source>
        <strain evidence="12">BLF_Eptnil</strain>
        <tissue evidence="12">Kidney</tissue>
    </source>
</reference>
<evidence type="ECO:0000256" key="3">
    <source>
        <dbReference type="ARBA" id="ARBA00022692"/>
    </source>
</evidence>
<dbReference type="PANTHER" id="PTHR11003">
    <property type="entry name" value="POTASSIUM CHANNEL, SUBFAMILY K"/>
    <property type="match status" value="1"/>
</dbReference>
<evidence type="ECO:0000256" key="8">
    <source>
        <dbReference type="ARBA" id="ARBA00023303"/>
    </source>
</evidence>
<dbReference type="Gene3D" id="1.10.287.70">
    <property type="match status" value="1"/>
</dbReference>
<feature type="transmembrane region" description="Helical" evidence="10">
    <location>
        <begin position="6"/>
        <end position="22"/>
    </location>
</feature>
<dbReference type="AlphaFoldDB" id="A0AA40HXM4"/>
<dbReference type="GO" id="GO:0030322">
    <property type="term" value="P:stabilization of membrane potential"/>
    <property type="evidence" value="ECO:0007669"/>
    <property type="project" value="TreeGrafter"/>
</dbReference>
<name>A0AA40HXM4_CNENI</name>
<evidence type="ECO:0000256" key="1">
    <source>
        <dbReference type="ARBA" id="ARBA00004141"/>
    </source>
</evidence>
<keyword evidence="7 10" id="KW-0472">Membrane</keyword>
<proteinExistence type="inferred from homology"/>
<dbReference type="GO" id="GO:0005886">
    <property type="term" value="C:plasma membrane"/>
    <property type="evidence" value="ECO:0007669"/>
    <property type="project" value="TreeGrafter"/>
</dbReference>
<dbReference type="Proteomes" id="UP001177744">
    <property type="component" value="Unassembled WGS sequence"/>
</dbReference>
<comment type="subcellular location">
    <subcellularLocation>
        <location evidence="1">Membrane</location>
        <topology evidence="1">Multi-pass membrane protein</topology>
    </subcellularLocation>
</comment>
<dbReference type="PANTHER" id="PTHR11003:SF350">
    <property type="entry name" value="POTASSIUM CHANNEL DOMAIN-CONTAINING PROTEIN"/>
    <property type="match status" value="1"/>
</dbReference>
<evidence type="ECO:0000256" key="4">
    <source>
        <dbReference type="ARBA" id="ARBA00022958"/>
    </source>
</evidence>
<feature type="transmembrane region" description="Helical" evidence="10">
    <location>
        <begin position="77"/>
        <end position="98"/>
    </location>
</feature>
<accession>A0AA40HXM4</accession>
<evidence type="ECO:0000256" key="10">
    <source>
        <dbReference type="SAM" id="Phobius"/>
    </source>
</evidence>
<dbReference type="SUPFAM" id="SSF81324">
    <property type="entry name" value="Voltage-gated potassium channels"/>
    <property type="match status" value="2"/>
</dbReference>
<keyword evidence="2 9" id="KW-0813">Transport</keyword>
<comment type="similarity">
    <text evidence="9">Belongs to the two pore domain potassium channel (TC 1.A.1.8) family.</text>
</comment>